<feature type="region of interest" description="Disordered" evidence="7">
    <location>
        <begin position="51"/>
        <end position="72"/>
    </location>
</feature>
<dbReference type="InterPro" id="IPR045119">
    <property type="entry name" value="SUN1-5"/>
</dbReference>
<comment type="caution">
    <text evidence="8">The sequence shown here is derived from an EMBL/GenBank/DDBJ whole genome shotgun (WGS) entry which is preliminary data.</text>
</comment>
<evidence type="ECO:0000256" key="1">
    <source>
        <dbReference type="ARBA" id="ARBA00004370"/>
    </source>
</evidence>
<feature type="region of interest" description="Disordered" evidence="7">
    <location>
        <begin position="204"/>
        <end position="229"/>
    </location>
</feature>
<dbReference type="AlphaFoldDB" id="A0A132A6B9"/>
<dbReference type="Gene3D" id="2.60.120.260">
    <property type="entry name" value="Galactose-binding domain-like"/>
    <property type="match status" value="1"/>
</dbReference>
<feature type="non-terminal residue" evidence="8">
    <location>
        <position position="1"/>
    </location>
</feature>
<dbReference type="Proteomes" id="UP000616769">
    <property type="component" value="Unassembled WGS sequence"/>
</dbReference>
<accession>A0A132A6B9</accession>
<dbReference type="GO" id="GO:0034993">
    <property type="term" value="C:meiotic nuclear membrane microtubule tethering complex"/>
    <property type="evidence" value="ECO:0007669"/>
    <property type="project" value="TreeGrafter"/>
</dbReference>
<feature type="coiled-coil region" evidence="6">
    <location>
        <begin position="248"/>
        <end position="282"/>
    </location>
</feature>
<protein>
    <submittedName>
        <fullName evidence="8">SUN domain-containing protein 1-like protein</fullName>
    </submittedName>
</protein>
<dbReference type="PANTHER" id="PTHR12911">
    <property type="entry name" value="SAD1/UNC-84-LIKE PROTEIN-RELATED"/>
    <property type="match status" value="1"/>
</dbReference>
<evidence type="ECO:0000256" key="4">
    <source>
        <dbReference type="ARBA" id="ARBA00023054"/>
    </source>
</evidence>
<feature type="compositionally biased region" description="Basic and acidic residues" evidence="7">
    <location>
        <begin position="53"/>
        <end position="71"/>
    </location>
</feature>
<dbReference type="Pfam" id="PF07738">
    <property type="entry name" value="Sad1_UNC"/>
    <property type="match status" value="1"/>
</dbReference>
<dbReference type="GO" id="GO:0043495">
    <property type="term" value="F:protein-membrane adaptor activity"/>
    <property type="evidence" value="ECO:0007669"/>
    <property type="project" value="TreeGrafter"/>
</dbReference>
<comment type="subcellular location">
    <subcellularLocation>
        <location evidence="1">Membrane</location>
    </subcellularLocation>
</comment>
<evidence type="ECO:0000256" key="6">
    <source>
        <dbReference type="SAM" id="Coils"/>
    </source>
</evidence>
<reference evidence="8 9" key="1">
    <citation type="journal article" date="2015" name="Parasit. Vectors">
        <title>Draft genome of the scabies mite.</title>
        <authorList>
            <person name="Rider S.D.Jr."/>
            <person name="Morgan M.S."/>
            <person name="Arlian L.G."/>
        </authorList>
    </citation>
    <scope>NUCLEOTIDE SEQUENCE [LARGE SCALE GENOMIC DNA]</scope>
    <source>
        <strain evidence="8">Arlian Lab</strain>
    </source>
</reference>
<keyword evidence="4 6" id="KW-0175">Coiled coil</keyword>
<dbReference type="PROSITE" id="PS51469">
    <property type="entry name" value="SUN"/>
    <property type="match status" value="1"/>
</dbReference>
<proteinExistence type="predicted"/>
<feature type="compositionally biased region" description="Acidic residues" evidence="7">
    <location>
        <begin position="207"/>
        <end position="217"/>
    </location>
</feature>
<dbReference type="PANTHER" id="PTHR12911:SF8">
    <property type="entry name" value="KLAROID PROTEIN-RELATED"/>
    <property type="match status" value="1"/>
</dbReference>
<name>A0A132A6B9_SARSC</name>
<dbReference type="VEuPathDB" id="VectorBase:SSCA003211"/>
<evidence type="ECO:0000313" key="8">
    <source>
        <dbReference type="EMBL" id="KPM06175.1"/>
    </source>
</evidence>
<evidence type="ECO:0000256" key="7">
    <source>
        <dbReference type="SAM" id="MobiDB-lite"/>
    </source>
</evidence>
<dbReference type="FunFam" id="2.60.120.260:FF:000009">
    <property type="entry name" value="SUN domain-containing protein 1 isoform X1"/>
    <property type="match status" value="1"/>
</dbReference>
<keyword evidence="3" id="KW-1133">Transmembrane helix</keyword>
<evidence type="ECO:0000256" key="3">
    <source>
        <dbReference type="ARBA" id="ARBA00022989"/>
    </source>
</evidence>
<keyword evidence="5" id="KW-0472">Membrane</keyword>
<dbReference type="EMBL" id="JXLN01010678">
    <property type="protein sequence ID" value="KPM06175.1"/>
    <property type="molecule type" value="Genomic_DNA"/>
</dbReference>
<organism evidence="8 9">
    <name type="scientific">Sarcoptes scabiei</name>
    <name type="common">Itch mite</name>
    <name type="synonym">Acarus scabiei</name>
    <dbReference type="NCBI Taxonomy" id="52283"/>
    <lineage>
        <taxon>Eukaryota</taxon>
        <taxon>Metazoa</taxon>
        <taxon>Ecdysozoa</taxon>
        <taxon>Arthropoda</taxon>
        <taxon>Chelicerata</taxon>
        <taxon>Arachnida</taxon>
        <taxon>Acari</taxon>
        <taxon>Acariformes</taxon>
        <taxon>Sarcoptiformes</taxon>
        <taxon>Astigmata</taxon>
        <taxon>Psoroptidia</taxon>
        <taxon>Sarcoptoidea</taxon>
        <taxon>Sarcoptidae</taxon>
        <taxon>Sarcoptinae</taxon>
        <taxon>Sarcoptes</taxon>
    </lineage>
</organism>
<dbReference type="OrthoDB" id="342281at2759"/>
<gene>
    <name evidence="8" type="ORF">QR98_0046480</name>
</gene>
<sequence length="570" mass="66256">KQVEKNLDRNEKFSSIIENTRKNSTLNSGKNFSRLESTEIAKDHNQNYFLGKNSDESPKFKSSHTHTDTHKNNCLQLKSYPSIDEEIRRRYLQYIRLENLQRDQCKTDYTYAHSYSYSPLVPFQEQFNWLVPNMSRPSIRYQNDSTLVEGESVTRKFLQSIPVSQIKNLDRIKNSDSTIIKRNKLPVLHSTPLKHDLVIRNGANSEFSDDDRDENDINDPTIRDLKQSNNKTSRTRFKIYAHNKGNELAKLNQNQNSQESQNNQYESSLKMLVEKINILESRLNSCCQKNFDEFEYKIQSLVAERIEKFKLKSDTELRDKIDSIKLHLLELINENYSKINESLMQKFDLKNTFSSNEIQNSDIDRLIQSALAKYDADKTGETDYALESSGAWIMNTRCSETYELHPASYKLFGVTLWRSSNSPRIVIQSGVVPGECWCFKGAEGRLAIHLSARIIPTAFSYEHIPIELSRDGHILSAPDRFIVYGLRTEDDTAPLILGEYRYKMLNLTENQQKIQDRLQRFPVVHIQTAQQTFDMIELDIKSNHGHPKYTCLYRFRVHGHLPASNKNSLV</sequence>
<evidence type="ECO:0000256" key="5">
    <source>
        <dbReference type="ARBA" id="ARBA00023136"/>
    </source>
</evidence>
<evidence type="ECO:0000313" key="9">
    <source>
        <dbReference type="Proteomes" id="UP000616769"/>
    </source>
</evidence>
<dbReference type="InterPro" id="IPR012919">
    <property type="entry name" value="SUN_dom"/>
</dbReference>
<keyword evidence="2" id="KW-0812">Transmembrane</keyword>
<evidence type="ECO:0000256" key="2">
    <source>
        <dbReference type="ARBA" id="ARBA00022692"/>
    </source>
</evidence>